<dbReference type="InterPro" id="IPR039537">
    <property type="entry name" value="Retrotran_Ty1/copia-like"/>
</dbReference>
<dbReference type="InterPro" id="IPR057670">
    <property type="entry name" value="SH3_retrovirus"/>
</dbReference>
<dbReference type="OrthoDB" id="1002641at2759"/>
<dbReference type="InterPro" id="IPR036397">
    <property type="entry name" value="RNaseH_sf"/>
</dbReference>
<comment type="caution">
    <text evidence="2">The sequence shown here is derived from an EMBL/GenBank/DDBJ whole genome shotgun (WGS) entry which is preliminary data.</text>
</comment>
<sequence length="155" mass="18612">MSIDDSTRYCWVYFLKQKSKVAEVFWKFKTLDKNQANYKLKMLKSDNRTGYTANKFEKYCKEARIHHQLTNIYTPLINQVCERKNMIVMDMASIWLYLICSCTICEEKQTRKKITVRYLGYNNNNNNNKKGYKIFDPFTSKVIVSRYVKFDESRT</sequence>
<dbReference type="SUPFAM" id="SSF53098">
    <property type="entry name" value="Ribonuclease H-like"/>
    <property type="match status" value="1"/>
</dbReference>
<dbReference type="Proteomes" id="UP000325315">
    <property type="component" value="Unassembled WGS sequence"/>
</dbReference>
<keyword evidence="3" id="KW-1185">Reference proteome</keyword>
<proteinExistence type="predicted"/>
<dbReference type="GO" id="GO:0003676">
    <property type="term" value="F:nucleic acid binding"/>
    <property type="evidence" value="ECO:0007669"/>
    <property type="project" value="InterPro"/>
</dbReference>
<accession>A0A5B6X051</accession>
<dbReference type="PANTHER" id="PTHR42648:SF18">
    <property type="entry name" value="RETROTRANSPOSON, UNCLASSIFIED-LIKE PROTEIN"/>
    <property type="match status" value="1"/>
</dbReference>
<evidence type="ECO:0000313" key="2">
    <source>
        <dbReference type="EMBL" id="KAA3487103.1"/>
    </source>
</evidence>
<dbReference type="PROSITE" id="PS50994">
    <property type="entry name" value="INTEGRASE"/>
    <property type="match status" value="1"/>
</dbReference>
<evidence type="ECO:0000313" key="3">
    <source>
        <dbReference type="Proteomes" id="UP000325315"/>
    </source>
</evidence>
<dbReference type="PANTHER" id="PTHR42648">
    <property type="entry name" value="TRANSPOSASE, PUTATIVE-RELATED"/>
    <property type="match status" value="1"/>
</dbReference>
<evidence type="ECO:0000259" key="1">
    <source>
        <dbReference type="PROSITE" id="PS50994"/>
    </source>
</evidence>
<dbReference type="GO" id="GO:0015074">
    <property type="term" value="P:DNA integration"/>
    <property type="evidence" value="ECO:0007669"/>
    <property type="project" value="InterPro"/>
</dbReference>
<name>A0A5B6X051_9ROSI</name>
<protein>
    <submittedName>
        <fullName evidence="2">Pleiotropic drug resistance protein 3-like</fullName>
    </submittedName>
</protein>
<dbReference type="AlphaFoldDB" id="A0A5B6X051"/>
<reference evidence="3" key="1">
    <citation type="journal article" date="2019" name="Plant Biotechnol. J.">
        <title>Genome sequencing of the Australian wild diploid species Gossypium australe highlights disease resistance and delayed gland morphogenesis.</title>
        <authorList>
            <person name="Cai Y."/>
            <person name="Cai X."/>
            <person name="Wang Q."/>
            <person name="Wang P."/>
            <person name="Zhang Y."/>
            <person name="Cai C."/>
            <person name="Xu Y."/>
            <person name="Wang K."/>
            <person name="Zhou Z."/>
            <person name="Wang C."/>
            <person name="Geng S."/>
            <person name="Li B."/>
            <person name="Dong Q."/>
            <person name="Hou Y."/>
            <person name="Wang H."/>
            <person name="Ai P."/>
            <person name="Liu Z."/>
            <person name="Yi F."/>
            <person name="Sun M."/>
            <person name="An G."/>
            <person name="Cheng J."/>
            <person name="Zhang Y."/>
            <person name="Shi Q."/>
            <person name="Xie Y."/>
            <person name="Shi X."/>
            <person name="Chang Y."/>
            <person name="Huang F."/>
            <person name="Chen Y."/>
            <person name="Hong S."/>
            <person name="Mi L."/>
            <person name="Sun Q."/>
            <person name="Zhang L."/>
            <person name="Zhou B."/>
            <person name="Peng R."/>
            <person name="Zhang X."/>
            <person name="Liu F."/>
        </authorList>
    </citation>
    <scope>NUCLEOTIDE SEQUENCE [LARGE SCALE GENOMIC DNA]</scope>
    <source>
        <strain evidence="3">cv. PA1801</strain>
    </source>
</reference>
<dbReference type="InterPro" id="IPR012337">
    <property type="entry name" value="RNaseH-like_sf"/>
</dbReference>
<dbReference type="EMBL" id="SMMG02000001">
    <property type="protein sequence ID" value="KAA3487103.1"/>
    <property type="molecule type" value="Genomic_DNA"/>
</dbReference>
<organism evidence="2 3">
    <name type="scientific">Gossypium australe</name>
    <dbReference type="NCBI Taxonomy" id="47621"/>
    <lineage>
        <taxon>Eukaryota</taxon>
        <taxon>Viridiplantae</taxon>
        <taxon>Streptophyta</taxon>
        <taxon>Embryophyta</taxon>
        <taxon>Tracheophyta</taxon>
        <taxon>Spermatophyta</taxon>
        <taxon>Magnoliopsida</taxon>
        <taxon>eudicotyledons</taxon>
        <taxon>Gunneridae</taxon>
        <taxon>Pentapetalae</taxon>
        <taxon>rosids</taxon>
        <taxon>malvids</taxon>
        <taxon>Malvales</taxon>
        <taxon>Malvaceae</taxon>
        <taxon>Malvoideae</taxon>
        <taxon>Gossypium</taxon>
    </lineage>
</organism>
<feature type="domain" description="Integrase catalytic" evidence="1">
    <location>
        <begin position="1"/>
        <end position="145"/>
    </location>
</feature>
<dbReference type="Pfam" id="PF25597">
    <property type="entry name" value="SH3_retrovirus"/>
    <property type="match status" value="1"/>
</dbReference>
<gene>
    <name evidence="2" type="ORF">EPI10_030954</name>
</gene>
<dbReference type="Gene3D" id="3.30.420.10">
    <property type="entry name" value="Ribonuclease H-like superfamily/Ribonuclease H"/>
    <property type="match status" value="1"/>
</dbReference>
<dbReference type="InterPro" id="IPR001584">
    <property type="entry name" value="Integrase_cat-core"/>
</dbReference>